<feature type="binding site" evidence="3">
    <location>
        <position position="403"/>
    </location>
    <ligand>
        <name>L-glutamate</name>
        <dbReference type="ChEBI" id="CHEBI:29985"/>
    </ligand>
</feature>
<accession>W5LN29</accession>
<dbReference type="GO" id="GO:0005886">
    <property type="term" value="C:plasma membrane"/>
    <property type="evidence" value="ECO:0007669"/>
    <property type="project" value="TreeGrafter"/>
</dbReference>
<feature type="binding site" evidence="3">
    <location>
        <begin position="379"/>
        <end position="381"/>
    </location>
    <ligand>
        <name>L-glutamate</name>
        <dbReference type="ChEBI" id="CHEBI:29985"/>
    </ligand>
</feature>
<dbReference type="GO" id="GO:0006751">
    <property type="term" value="P:glutathione catabolic process"/>
    <property type="evidence" value="ECO:0007669"/>
    <property type="project" value="InterPro"/>
</dbReference>
<dbReference type="PANTHER" id="PTHR11686">
    <property type="entry name" value="GAMMA GLUTAMYL TRANSPEPTIDASE"/>
    <property type="match status" value="1"/>
</dbReference>
<reference evidence="5" key="1">
    <citation type="submission" date="2013-03" db="EMBL/GenBank/DDBJ databases">
        <authorList>
            <person name="Jeffery W."/>
            <person name="Warren W."/>
            <person name="Wilson R.K."/>
        </authorList>
    </citation>
    <scope>NUCLEOTIDE SEQUENCE</scope>
    <source>
        <strain evidence="5">female</strain>
    </source>
</reference>
<evidence type="ECO:0000256" key="3">
    <source>
        <dbReference type="PIRSR" id="PIRSR600101-2"/>
    </source>
</evidence>
<dbReference type="FunCoup" id="W5LN29">
    <property type="interactions" value="34"/>
</dbReference>
<dbReference type="GO" id="GO:1901750">
    <property type="term" value="P:leukotriene D4 biosynthetic process"/>
    <property type="evidence" value="ECO:0007669"/>
    <property type="project" value="TreeGrafter"/>
</dbReference>
<dbReference type="Proteomes" id="UP000018467">
    <property type="component" value="Unassembled WGS sequence"/>
</dbReference>
<sequence length="536" mass="57796">TFYAEIRRMCSCMRSLISLELTVSVFFSSAAVGEEDVLLDGGSAVDAAIAALICTALVNPQSMGLGGGAIFTIMDKSGKVKVISSRETVPKIFRSDLLQHCPSETKLIIGPQWIGVPGELRGYARAHELYGKLPWARLLEPSIKLAREGFPLPEYLGRFLQHPMINPVVLKSSLCELFCHPDKTSVLKTGDTLRYPILANTLETLAKDGPGAFYTGQIAQDLVHDVQATGGSLTLEDLSSFEVRVDDAQRVSLGEYQMYIPPLPAGGALISFILNIMHGFGLSPASLQGDQAALTLHRYIEAAKFANGQKRNIKDPKFHRLNVSHLTDPSFADEVRAKISDSSTHPASFYNITPSTDRFGTTHVSVLAADGSAVSVTSTINHMFGSAVYSSKTGIILNNELADFCNRVNSVSAGEQPPSSMAPTILQSKDRERVLVIGGSGGSMITTAMAMSIMNRLWLGMSLEEAISAKVVFVDSQNKVNFEPSFDQSLVKKLESLGHTIGQRGYFLNVVNAVEKEGGCISAVSDKRKNGVAAGY</sequence>
<proteinExistence type="inferred from homology"/>
<dbReference type="GO" id="GO:0006954">
    <property type="term" value="P:inflammatory response"/>
    <property type="evidence" value="ECO:0007669"/>
    <property type="project" value="TreeGrafter"/>
</dbReference>
<feature type="binding site" evidence="3">
    <location>
        <position position="86"/>
    </location>
    <ligand>
        <name>L-glutamate</name>
        <dbReference type="ChEBI" id="CHEBI:29985"/>
    </ligand>
</feature>
<dbReference type="GO" id="GO:0002951">
    <property type="term" value="F:leukotriene-C(4) hydrolase"/>
    <property type="evidence" value="ECO:0007669"/>
    <property type="project" value="TreeGrafter"/>
</dbReference>
<dbReference type="STRING" id="7994.ENSAMXP00000021241"/>
<keyword evidence="5" id="KW-1185">Reference proteome</keyword>
<dbReference type="PRINTS" id="PR01210">
    <property type="entry name" value="GGTRANSPTASE"/>
</dbReference>
<protein>
    <recommendedName>
        <fullName evidence="6">Gamma-glutamyltransferase 5a</fullName>
    </recommendedName>
</protein>
<dbReference type="InterPro" id="IPR055262">
    <property type="entry name" value="GGT_CS"/>
</dbReference>
<dbReference type="FunFam" id="3.60.20.40:FF:000011">
    <property type="entry name" value="Gamma-glutamyltransferase 5a"/>
    <property type="match status" value="1"/>
</dbReference>
<evidence type="ECO:0000313" key="4">
    <source>
        <dbReference type="Ensembl" id="ENSAMXP00000021241.2"/>
    </source>
</evidence>
<evidence type="ECO:0000256" key="2">
    <source>
        <dbReference type="PIRSR" id="PIRSR600101-1"/>
    </source>
</evidence>
<dbReference type="InParanoid" id="W5LN29"/>
<evidence type="ECO:0000256" key="1">
    <source>
        <dbReference type="ARBA" id="ARBA00009381"/>
    </source>
</evidence>
<dbReference type="InterPro" id="IPR029055">
    <property type="entry name" value="Ntn_hydrolases_N"/>
</dbReference>
<organism evidence="4 5">
    <name type="scientific">Astyanax mexicanus</name>
    <name type="common">Blind cave fish</name>
    <name type="synonym">Astyanax fasciatus mexicanus</name>
    <dbReference type="NCBI Taxonomy" id="7994"/>
    <lineage>
        <taxon>Eukaryota</taxon>
        <taxon>Metazoa</taxon>
        <taxon>Chordata</taxon>
        <taxon>Craniata</taxon>
        <taxon>Vertebrata</taxon>
        <taxon>Euteleostomi</taxon>
        <taxon>Actinopterygii</taxon>
        <taxon>Neopterygii</taxon>
        <taxon>Teleostei</taxon>
        <taxon>Ostariophysi</taxon>
        <taxon>Characiformes</taxon>
        <taxon>Characoidei</taxon>
        <taxon>Acestrorhamphidae</taxon>
        <taxon>Acestrorhamphinae</taxon>
        <taxon>Astyanax</taxon>
    </lineage>
</organism>
<dbReference type="Ensembl" id="ENSAMXT00000021241.2">
    <property type="protein sequence ID" value="ENSAMXP00000021241.2"/>
    <property type="gene ID" value="ENSAMXG00000020614.2"/>
</dbReference>
<dbReference type="HOGENOM" id="CLU_014813_4_1_1"/>
<reference evidence="5" key="2">
    <citation type="journal article" date="2014" name="Nat. Commun.">
        <title>The cavefish genome reveals candidate genes for eye loss.</title>
        <authorList>
            <person name="McGaugh S.E."/>
            <person name="Gross J.B."/>
            <person name="Aken B."/>
            <person name="Blin M."/>
            <person name="Borowsky R."/>
            <person name="Chalopin D."/>
            <person name="Hinaux H."/>
            <person name="Jeffery W.R."/>
            <person name="Keene A."/>
            <person name="Ma L."/>
            <person name="Minx P."/>
            <person name="Murphy D."/>
            <person name="O'Quin K.E."/>
            <person name="Retaux S."/>
            <person name="Rohner N."/>
            <person name="Searle S.M."/>
            <person name="Stahl B.A."/>
            <person name="Tabin C."/>
            <person name="Volff J.N."/>
            <person name="Yoshizawa M."/>
            <person name="Warren W.C."/>
        </authorList>
    </citation>
    <scope>NUCLEOTIDE SEQUENCE [LARGE SCALE GENOMIC DNA]</scope>
    <source>
        <strain evidence="5">female</strain>
    </source>
</reference>
<dbReference type="PANTHER" id="PTHR11686:SF53">
    <property type="entry name" value="GLUTATHIONE HYDROLASE"/>
    <property type="match status" value="1"/>
</dbReference>
<reference evidence="4" key="3">
    <citation type="submission" date="2025-08" db="UniProtKB">
        <authorList>
            <consortium name="Ensembl"/>
        </authorList>
    </citation>
    <scope>IDENTIFICATION</scope>
</reference>
<comment type="similarity">
    <text evidence="1">Belongs to the gamma-glutamyltransferase family.</text>
</comment>
<dbReference type="InterPro" id="IPR043137">
    <property type="entry name" value="GGT_ssub_C"/>
</dbReference>
<feature type="binding site" evidence="3">
    <location>
        <begin position="419"/>
        <end position="420"/>
    </location>
    <ligand>
        <name>L-glutamate</name>
        <dbReference type="ChEBI" id="CHEBI:29985"/>
    </ligand>
</feature>
<evidence type="ECO:0008006" key="6">
    <source>
        <dbReference type="Google" id="ProtNLM"/>
    </source>
</evidence>
<name>W5LN29_ASTMX</name>
<dbReference type="InterPro" id="IPR043138">
    <property type="entry name" value="GGT_lsub"/>
</dbReference>
<dbReference type="GeneTree" id="ENSGT00940000155794"/>
<dbReference type="Bgee" id="ENSAMXG00000020614">
    <property type="expression patterns" value="Expressed in mesonephros and 14 other cell types or tissues"/>
</dbReference>
<dbReference type="Gene3D" id="3.60.20.40">
    <property type="match status" value="1"/>
</dbReference>
<dbReference type="Pfam" id="PF01019">
    <property type="entry name" value="G_glu_transpept"/>
    <property type="match status" value="1"/>
</dbReference>
<dbReference type="SUPFAM" id="SSF56235">
    <property type="entry name" value="N-terminal nucleophile aminohydrolases (Ntn hydrolases)"/>
    <property type="match status" value="1"/>
</dbReference>
<dbReference type="FunFam" id="1.10.246.130:FF:000001">
    <property type="entry name" value="Gamma-glutamyltransferase 5 isoform 1"/>
    <property type="match status" value="1"/>
</dbReference>
<dbReference type="Gene3D" id="1.10.246.130">
    <property type="match status" value="1"/>
</dbReference>
<dbReference type="PROSITE" id="PS00462">
    <property type="entry name" value="G_GLU_TRANSPEPTIDASE"/>
    <property type="match status" value="1"/>
</dbReference>
<dbReference type="InterPro" id="IPR000101">
    <property type="entry name" value="GGT_peptidase"/>
</dbReference>
<dbReference type="eggNOG" id="KOG2410">
    <property type="taxonomic scope" value="Eukaryota"/>
</dbReference>
<dbReference type="MEROPS" id="T03.002"/>
<reference evidence="4" key="4">
    <citation type="submission" date="2025-09" db="UniProtKB">
        <authorList>
            <consortium name="Ensembl"/>
        </authorList>
    </citation>
    <scope>IDENTIFICATION</scope>
</reference>
<feature type="binding site" evidence="3">
    <location>
        <position position="442"/>
    </location>
    <ligand>
        <name>L-glutamate</name>
        <dbReference type="ChEBI" id="CHEBI:29985"/>
    </ligand>
</feature>
<feature type="active site" description="Nucleophile" evidence="2">
    <location>
        <position position="361"/>
    </location>
</feature>
<evidence type="ECO:0000313" key="5">
    <source>
        <dbReference type="Proteomes" id="UP000018467"/>
    </source>
</evidence>
<dbReference type="GO" id="GO:0036374">
    <property type="term" value="F:glutathione hydrolase activity"/>
    <property type="evidence" value="ECO:0007669"/>
    <property type="project" value="InterPro"/>
</dbReference>
<dbReference type="AlphaFoldDB" id="W5LN29"/>